<proteinExistence type="evidence at transcript level"/>
<dbReference type="FunCoup" id="R4FMF9">
    <property type="interactions" value="181"/>
</dbReference>
<dbReference type="RefSeq" id="XP_073990131.1">
    <property type="nucleotide sequence ID" value="XM_074134030.1"/>
</dbReference>
<evidence type="ECO:0000259" key="9">
    <source>
        <dbReference type="Pfam" id="PF05161"/>
    </source>
</evidence>
<evidence type="ECO:0000259" key="10">
    <source>
        <dbReference type="Pfam" id="PF13660"/>
    </source>
</evidence>
<dbReference type="InterPro" id="IPR025286">
    <property type="entry name" value="MOFRL_assoc_dom"/>
</dbReference>
<dbReference type="GO" id="GO:0008887">
    <property type="term" value="F:glycerate kinase activity"/>
    <property type="evidence" value="ECO:0007669"/>
    <property type="project" value="UniProtKB-EC"/>
</dbReference>
<evidence type="ECO:0000256" key="5">
    <source>
        <dbReference type="ARBA" id="ARBA00022679"/>
    </source>
</evidence>
<reference evidence="12" key="3">
    <citation type="submission" date="2015-05" db="UniProtKB">
        <authorList>
            <consortium name="EnsemblMetazoa"/>
        </authorList>
    </citation>
    <scope>IDENTIFICATION</scope>
</reference>
<evidence type="ECO:0000256" key="1">
    <source>
        <dbReference type="ARBA" id="ARBA00000694"/>
    </source>
</evidence>
<dbReference type="Proteomes" id="UP000015103">
    <property type="component" value="Unassembled WGS sequence"/>
</dbReference>
<dbReference type="HOGENOM" id="CLU_032279_0_0_1"/>
<protein>
    <recommendedName>
        <fullName evidence="4">Glycerate kinase</fullName>
        <ecNumber evidence="3">2.7.1.31</ecNumber>
    </recommendedName>
</protein>
<dbReference type="VEuPathDB" id="VectorBase:RPRC011059"/>
<dbReference type="InterPro" id="IPR039760">
    <property type="entry name" value="MOFRL_protein"/>
</dbReference>
<comment type="catalytic activity">
    <reaction evidence="1">
        <text>(R)-glycerate + ATP = (2R)-3-phosphoglycerate + ADP + H(+)</text>
        <dbReference type="Rhea" id="RHEA:23516"/>
        <dbReference type="ChEBI" id="CHEBI:15378"/>
        <dbReference type="ChEBI" id="CHEBI:16659"/>
        <dbReference type="ChEBI" id="CHEBI:30616"/>
        <dbReference type="ChEBI" id="CHEBI:58272"/>
        <dbReference type="ChEBI" id="CHEBI:456216"/>
        <dbReference type="EC" id="2.7.1.31"/>
    </reaction>
</comment>
<organism evidence="11">
    <name type="scientific">Rhodnius prolixus</name>
    <name type="common">Triatomid bug</name>
    <dbReference type="NCBI Taxonomy" id="13249"/>
    <lineage>
        <taxon>Eukaryota</taxon>
        <taxon>Metazoa</taxon>
        <taxon>Ecdysozoa</taxon>
        <taxon>Arthropoda</taxon>
        <taxon>Hexapoda</taxon>
        <taxon>Insecta</taxon>
        <taxon>Pterygota</taxon>
        <taxon>Neoptera</taxon>
        <taxon>Paraneoptera</taxon>
        <taxon>Hemiptera</taxon>
        <taxon>Heteroptera</taxon>
        <taxon>Panheteroptera</taxon>
        <taxon>Cimicomorpha</taxon>
        <taxon>Reduviidae</taxon>
        <taxon>Triatominae</taxon>
        <taxon>Rhodnius</taxon>
    </lineage>
</organism>
<dbReference type="AlphaFoldDB" id="R4FMF9"/>
<reference evidence="11" key="1">
    <citation type="submission" date="2013-04" db="EMBL/GenBank/DDBJ databases">
        <title>An insight into the transcriptome of the digestive tract of the blood sucking bug, Rhodnius prolixus.</title>
        <authorList>
            <person name="Ribeiro J.M.C."/>
            <person name="Genta F.A."/>
            <person name="Sorgine M.H.F."/>
            <person name="Paiva-Silva G.O."/>
            <person name="Majerowicz D."/>
            <person name="Medeiros M."/>
            <person name="Koerich L."/>
            <person name="Terra W.R."/>
            <person name="Ferreira C."/>
            <person name="Pimentel A.C."/>
            <person name="Bisch P.M."/>
            <person name="Diniz M.M.P."/>
            <person name="Nascimento R."/>
            <person name="Salmon D."/>
            <person name="Silber A.M."/>
            <person name="Alves M."/>
            <person name="Oliveira M.F."/>
            <person name="Gondim K.C."/>
            <person name="Silva Neto M.A.C."/>
            <person name="Atella G.C."/>
            <person name="Araujo H."/>
            <person name="Dias F.S."/>
            <person name="Polycarpo C.R."/>
            <person name="Fampa P."/>
            <person name="Melo A.C."/>
            <person name="Tanaka A.S."/>
            <person name="Balczun C."/>
            <person name="Oliveira J.H.M."/>
            <person name="Goncalves R."/>
            <person name="Lazoski C."/>
            <person name="Pereira M.A."/>
            <person name="Rivera-Pomar R."/>
            <person name="Diambra L."/>
            <person name="Schaub G.A."/>
            <person name="Garcia E.S."/>
            <person name="Azambuja P."/>
            <person name="Braz G.R.C."/>
            <person name="Oliveira P.L."/>
        </authorList>
    </citation>
    <scope>NUCLEOTIDE SEQUENCE</scope>
</reference>
<accession>R4FMF9</accession>
<evidence type="ECO:0000256" key="2">
    <source>
        <dbReference type="ARBA" id="ARBA00005393"/>
    </source>
</evidence>
<dbReference type="InterPro" id="IPR007835">
    <property type="entry name" value="MOFRL"/>
</dbReference>
<dbReference type="Gene3D" id="3.40.50.10180">
    <property type="entry name" value="Glycerate kinase, MOFRL-like N-terminal domain"/>
    <property type="match status" value="1"/>
</dbReference>
<dbReference type="EMBL" id="ACPB03003284">
    <property type="status" value="NOT_ANNOTATED_CDS"/>
    <property type="molecule type" value="Genomic_DNA"/>
</dbReference>
<dbReference type="EMBL" id="GAHY01001018">
    <property type="protein sequence ID" value="JAA76492.1"/>
    <property type="molecule type" value="mRNA"/>
</dbReference>
<dbReference type="InterPro" id="IPR038614">
    <property type="entry name" value="GK_N_sf"/>
</dbReference>
<dbReference type="InParanoid" id="R4FMF9"/>
<name>R4FMF9_RHOPR</name>
<keyword evidence="5" id="KW-0808">Transferase</keyword>
<dbReference type="Gene3D" id="3.40.1480.10">
    <property type="entry name" value="MOFRL domain"/>
    <property type="match status" value="1"/>
</dbReference>
<dbReference type="EnsemblMetazoa" id="RPRC011059-RA">
    <property type="protein sequence ID" value="RPRC011059-PA"/>
    <property type="gene ID" value="RPRC011059"/>
</dbReference>
<keyword evidence="8" id="KW-0067">ATP-binding</keyword>
<dbReference type="PANTHER" id="PTHR12227:SF0">
    <property type="entry name" value="GLYCERATE KINASE"/>
    <property type="match status" value="1"/>
</dbReference>
<keyword evidence="7 11" id="KW-0418">Kinase</keyword>
<dbReference type="Pfam" id="PF05161">
    <property type="entry name" value="MOFRL"/>
    <property type="match status" value="1"/>
</dbReference>
<evidence type="ECO:0000313" key="11">
    <source>
        <dbReference type="EMBL" id="JAA76492.1"/>
    </source>
</evidence>
<evidence type="ECO:0000313" key="12">
    <source>
        <dbReference type="EnsemblMetazoa" id="RPRC011059-PA"/>
    </source>
</evidence>
<dbReference type="GeneID" id="141457284"/>
<dbReference type="eggNOG" id="KOG3935">
    <property type="taxonomic scope" value="Eukaryota"/>
</dbReference>
<evidence type="ECO:0000256" key="6">
    <source>
        <dbReference type="ARBA" id="ARBA00022741"/>
    </source>
</evidence>
<evidence type="ECO:0000256" key="7">
    <source>
        <dbReference type="ARBA" id="ARBA00022777"/>
    </source>
</evidence>
<dbReference type="SUPFAM" id="SSF82544">
    <property type="entry name" value="GckA/TtuD-like"/>
    <property type="match status" value="1"/>
</dbReference>
<evidence type="ECO:0000256" key="3">
    <source>
        <dbReference type="ARBA" id="ARBA00012101"/>
    </source>
</evidence>
<evidence type="ECO:0000256" key="4">
    <source>
        <dbReference type="ARBA" id="ARBA00020720"/>
    </source>
</evidence>
<dbReference type="FunFam" id="3.40.50.10180:FF:000001">
    <property type="entry name" value="Glycerate kinase"/>
    <property type="match status" value="1"/>
</dbReference>
<dbReference type="Pfam" id="PF13660">
    <property type="entry name" value="DUF4147"/>
    <property type="match status" value="1"/>
</dbReference>
<dbReference type="PANTHER" id="PTHR12227">
    <property type="entry name" value="GLYCERATE KINASE"/>
    <property type="match status" value="1"/>
</dbReference>
<dbReference type="GO" id="GO:0005524">
    <property type="term" value="F:ATP binding"/>
    <property type="evidence" value="ECO:0007669"/>
    <property type="project" value="UniProtKB-KW"/>
</dbReference>
<evidence type="ECO:0000256" key="8">
    <source>
        <dbReference type="ARBA" id="ARBA00022840"/>
    </source>
</evidence>
<dbReference type="GO" id="GO:0005737">
    <property type="term" value="C:cytoplasm"/>
    <property type="evidence" value="ECO:0007669"/>
    <property type="project" value="TreeGrafter"/>
</dbReference>
<dbReference type="STRING" id="13249.R4FMF9"/>
<reference evidence="13" key="2">
    <citation type="submission" date="2015-04" db="EMBL/GenBank/DDBJ databases">
        <authorList>
            <person name="Wilson R.K."/>
            <person name="Warren W."/>
            <person name="Dotson E."/>
            <person name="Oliveira P.L."/>
        </authorList>
    </citation>
    <scope>NUCLEOTIDE SEQUENCE</scope>
</reference>
<keyword evidence="13" id="KW-1185">Reference proteome</keyword>
<dbReference type="EC" id="2.7.1.31" evidence="3"/>
<keyword evidence="6" id="KW-0547">Nucleotide-binding</keyword>
<sequence>MEAVQVMSQLKHLKNYVKLVYKNCVESVNPKILISQELQKKGNSLILKGNEYKLEKNCYIVGFGKAALDMALASEQIVGEHVREGVISVPEGIISQTKIYPPKIIKVFEGAKGNVPDEKAFMASKSIVNIIKALTEKDLLLVLVSGGGSALLPYPVPPVTLEEKLFVTKRLANAGADITELNAVRKRLSLVKGGGLTRMAYPAQTLALVLSDVVDDPLDVIASGPTVPDKVPKSLAIDILKKYDLIKAIPSHMVEVLIKEEDEDQQKYFRNAVTHVIGNNKTALKAGLEFTAKDGYVSKVMSCSLVGDVGQAAEGVAKMAGLVCQALGKTINCKVFSSELEKISQHLCMDKTAIDGLAKEIFQPTSKNKVCILIGGETTVKVKGKGIGGRNQEMALRFSIALDELAKSLHVIDLFNVVLLCGGTDGIDGPTDAAGAIAYNGQCQHATAQHLNPHAFVKDNNSYRYYSVLNGGEDLLINGMTGTNVMDINILTIQSKV</sequence>
<dbReference type="OMA" id="GKAAWRM"/>
<feature type="domain" description="MOFRL-associated" evidence="10">
    <location>
        <begin position="19"/>
        <end position="257"/>
    </location>
</feature>
<feature type="domain" description="MOFRL" evidence="9">
    <location>
        <begin position="370"/>
        <end position="487"/>
    </location>
</feature>
<evidence type="ECO:0000313" key="13">
    <source>
        <dbReference type="Proteomes" id="UP000015103"/>
    </source>
</evidence>
<dbReference type="InterPro" id="IPR037035">
    <property type="entry name" value="GK-like_C_sf"/>
</dbReference>
<comment type="similarity">
    <text evidence="2">Belongs to the glycerate kinase type-2 family.</text>
</comment>